<dbReference type="GO" id="GO:0009867">
    <property type="term" value="P:jasmonic acid mediated signaling pathway"/>
    <property type="evidence" value="ECO:0007669"/>
    <property type="project" value="UniProtKB-ARBA"/>
</dbReference>
<evidence type="ECO:0000259" key="5">
    <source>
        <dbReference type="Pfam" id="PF01466"/>
    </source>
</evidence>
<comment type="subunit">
    <text evidence="4">Part of a SCF (SKP1-cullin-F-box) protein ligase complex.</text>
</comment>
<dbReference type="PIRSF" id="PIRSF028729">
    <property type="entry name" value="E3_ubiquit_lig_SCF_Skp"/>
    <property type="match status" value="1"/>
</dbReference>
<keyword evidence="8" id="KW-1185">Reference proteome</keyword>
<dbReference type="InterPro" id="IPR011333">
    <property type="entry name" value="SKP1/BTB/POZ_sf"/>
</dbReference>
<proteinExistence type="inferred from homology"/>
<dbReference type="Gene3D" id="3.30.710.10">
    <property type="entry name" value="Potassium Channel Kv1.1, Chain A"/>
    <property type="match status" value="1"/>
</dbReference>
<evidence type="ECO:0000256" key="4">
    <source>
        <dbReference type="PIRNR" id="PIRNR028729"/>
    </source>
</evidence>
<dbReference type="GO" id="GO:0006511">
    <property type="term" value="P:ubiquitin-dependent protein catabolic process"/>
    <property type="evidence" value="ECO:0007669"/>
    <property type="project" value="InterPro"/>
</dbReference>
<evidence type="ECO:0000256" key="1">
    <source>
        <dbReference type="ARBA" id="ARBA00004906"/>
    </source>
</evidence>
<evidence type="ECO:0000313" key="8">
    <source>
        <dbReference type="Proteomes" id="UP000095767"/>
    </source>
</evidence>
<dbReference type="InterPro" id="IPR001232">
    <property type="entry name" value="SKP1-like"/>
</dbReference>
<dbReference type="Pfam" id="PF03931">
    <property type="entry name" value="Skp1_POZ"/>
    <property type="match status" value="1"/>
</dbReference>
<comment type="caution">
    <text evidence="7">The sequence shown here is derived from an EMBL/GenBank/DDBJ whole genome shotgun (WGS) entry which is preliminary data.</text>
</comment>
<dbReference type="UniPathway" id="UPA00143"/>
<feature type="domain" description="SKP1 component POZ" evidence="6">
    <location>
        <begin position="7"/>
        <end position="65"/>
    </location>
</feature>
<dbReference type="SMART" id="SM00512">
    <property type="entry name" value="Skp1"/>
    <property type="match status" value="1"/>
</dbReference>
<comment type="pathway">
    <text evidence="1 4">Protein modification; protein ubiquitination.</text>
</comment>
<dbReference type="InterPro" id="IPR036296">
    <property type="entry name" value="SKP1-like_dim_sf"/>
</dbReference>
<dbReference type="AlphaFoldDB" id="A0A1E5VVR0"/>
<gene>
    <name evidence="7" type="ORF">BAE44_0009770</name>
</gene>
<dbReference type="PANTHER" id="PTHR11165">
    <property type="entry name" value="SKP1"/>
    <property type="match status" value="1"/>
</dbReference>
<comment type="function">
    <text evidence="4">Involved in ubiquitination and subsequent proteasomal degradation of target proteins. Together with CUL1, RBX1 and a F-box protein, it forms a SCF E3 ubiquitin ligase complex. The functional specificity of this complex depends on the type of F-box protein. In the SCF complex, it serves as an adapter that links the F-box protein to CUL1.</text>
</comment>
<dbReference type="InterPro" id="IPR016072">
    <property type="entry name" value="Skp1_comp_dimer"/>
</dbReference>
<dbReference type="STRING" id="888268.A0A1E5VVR0"/>
<comment type="similarity">
    <text evidence="2 4">Belongs to the SKP1 family.</text>
</comment>
<keyword evidence="3 4" id="KW-0833">Ubl conjugation pathway</keyword>
<dbReference type="Proteomes" id="UP000095767">
    <property type="component" value="Unassembled WGS sequence"/>
</dbReference>
<evidence type="ECO:0000313" key="7">
    <source>
        <dbReference type="EMBL" id="OEL29211.1"/>
    </source>
</evidence>
<feature type="domain" description="SKP1 component dimerisation" evidence="5">
    <location>
        <begin position="118"/>
        <end position="164"/>
    </location>
</feature>
<evidence type="ECO:0000259" key="6">
    <source>
        <dbReference type="Pfam" id="PF03931"/>
    </source>
</evidence>
<dbReference type="Pfam" id="PF01466">
    <property type="entry name" value="Skp1"/>
    <property type="match status" value="1"/>
</dbReference>
<dbReference type="InterPro" id="IPR016897">
    <property type="entry name" value="SKP1"/>
</dbReference>
<dbReference type="InterPro" id="IPR016073">
    <property type="entry name" value="Skp1_comp_POZ"/>
</dbReference>
<dbReference type="EMBL" id="LWDX02028164">
    <property type="protein sequence ID" value="OEL29211.1"/>
    <property type="molecule type" value="Genomic_DNA"/>
</dbReference>
<dbReference type="OrthoDB" id="2342932at2759"/>
<dbReference type="SUPFAM" id="SSF81382">
    <property type="entry name" value="Skp1 dimerisation domain-like"/>
    <property type="match status" value="1"/>
</dbReference>
<protein>
    <recommendedName>
        <fullName evidence="4">SKP1-like protein</fullName>
    </recommendedName>
</protein>
<name>A0A1E5VVR0_9POAL</name>
<organism evidence="7 8">
    <name type="scientific">Dichanthelium oligosanthes</name>
    <dbReference type="NCBI Taxonomy" id="888268"/>
    <lineage>
        <taxon>Eukaryota</taxon>
        <taxon>Viridiplantae</taxon>
        <taxon>Streptophyta</taxon>
        <taxon>Embryophyta</taxon>
        <taxon>Tracheophyta</taxon>
        <taxon>Spermatophyta</taxon>
        <taxon>Magnoliopsida</taxon>
        <taxon>Liliopsida</taxon>
        <taxon>Poales</taxon>
        <taxon>Poaceae</taxon>
        <taxon>PACMAD clade</taxon>
        <taxon>Panicoideae</taxon>
        <taxon>Panicodae</taxon>
        <taxon>Paniceae</taxon>
        <taxon>Dichantheliinae</taxon>
        <taxon>Dichanthelium</taxon>
    </lineage>
</organism>
<dbReference type="SUPFAM" id="SSF54695">
    <property type="entry name" value="POZ domain"/>
    <property type="match status" value="1"/>
</dbReference>
<reference evidence="7 8" key="1">
    <citation type="submission" date="2016-09" db="EMBL/GenBank/DDBJ databases">
        <title>The draft genome of Dichanthelium oligosanthes: A C3 panicoid grass species.</title>
        <authorList>
            <person name="Studer A.J."/>
            <person name="Schnable J.C."/>
            <person name="Brutnell T.P."/>
        </authorList>
    </citation>
    <scope>NUCLEOTIDE SEQUENCE [LARGE SCALE GENOMIC DNA]</scope>
    <source>
        <strain evidence="8">cv. Kellogg 1175</strain>
        <tissue evidence="7">Leaf</tissue>
    </source>
</reference>
<sequence length="166" mass="18196">MSSEEKTVRLRGKDGGAIEVSKKAIVAASATIRGKIDEGPAGGVVELPNVTAATLSRVVEYVNKHFGSVGAAPPDDDASFFAPNDDDPLARFDDDFVSVDNDTLIDLIEAATYLDIEKLLDLTCEAVAEQMRGRALDEIRRKFGIVNDYTKEEEEEVRRENSWAFD</sequence>
<evidence type="ECO:0000256" key="3">
    <source>
        <dbReference type="ARBA" id="ARBA00022786"/>
    </source>
</evidence>
<dbReference type="GO" id="GO:0016567">
    <property type="term" value="P:protein ubiquitination"/>
    <property type="evidence" value="ECO:0007669"/>
    <property type="project" value="UniProtKB-UniRule"/>
</dbReference>
<accession>A0A1E5VVR0</accession>
<evidence type="ECO:0000256" key="2">
    <source>
        <dbReference type="ARBA" id="ARBA00009993"/>
    </source>
</evidence>